<accession>A0A939GBC5</accession>
<dbReference type="EMBL" id="JAFMYV010000002">
    <property type="protein sequence ID" value="MBO0935734.1"/>
    <property type="molecule type" value="Genomic_DNA"/>
</dbReference>
<organism evidence="2 3">
    <name type="scientific">Fibrella rubiginis</name>
    <dbReference type="NCBI Taxonomy" id="2817060"/>
    <lineage>
        <taxon>Bacteria</taxon>
        <taxon>Pseudomonadati</taxon>
        <taxon>Bacteroidota</taxon>
        <taxon>Cytophagia</taxon>
        <taxon>Cytophagales</taxon>
        <taxon>Spirosomataceae</taxon>
        <taxon>Fibrella</taxon>
    </lineage>
</organism>
<comment type="caution">
    <text evidence="2">The sequence shown here is derived from an EMBL/GenBank/DDBJ whole genome shotgun (WGS) entry which is preliminary data.</text>
</comment>
<name>A0A939GBC5_9BACT</name>
<dbReference type="Proteomes" id="UP000664034">
    <property type="component" value="Unassembled WGS sequence"/>
</dbReference>
<protein>
    <submittedName>
        <fullName evidence="2">Sua5/YciO/YrdC/YwlC family protein</fullName>
    </submittedName>
</protein>
<reference evidence="2" key="1">
    <citation type="submission" date="2021-03" db="EMBL/GenBank/DDBJ databases">
        <title>Fibrella sp. HMF5335 genome sequencing and assembly.</title>
        <authorList>
            <person name="Kang H."/>
            <person name="Kim H."/>
            <person name="Bae S."/>
            <person name="Joh K."/>
        </authorList>
    </citation>
    <scope>NUCLEOTIDE SEQUENCE</scope>
    <source>
        <strain evidence="2">HMF5335</strain>
    </source>
</reference>
<dbReference type="InterPro" id="IPR006070">
    <property type="entry name" value="Sua5-like_dom"/>
</dbReference>
<dbReference type="AlphaFoldDB" id="A0A939GBC5"/>
<evidence type="ECO:0000313" key="2">
    <source>
        <dbReference type="EMBL" id="MBO0935734.1"/>
    </source>
</evidence>
<evidence type="ECO:0000259" key="1">
    <source>
        <dbReference type="Pfam" id="PF01300"/>
    </source>
</evidence>
<dbReference type="SUPFAM" id="SSF55821">
    <property type="entry name" value="YrdC/RibB"/>
    <property type="match status" value="1"/>
</dbReference>
<feature type="domain" description="YrdC-like" evidence="1">
    <location>
        <begin position="11"/>
        <end position="124"/>
    </location>
</feature>
<dbReference type="Pfam" id="PF01300">
    <property type="entry name" value="Sua5_yciO_yrdC"/>
    <property type="match status" value="1"/>
</dbReference>
<keyword evidence="3" id="KW-1185">Reference proteome</keyword>
<dbReference type="RefSeq" id="WP_207363300.1">
    <property type="nucleotide sequence ID" value="NZ_JAFMYV010000002.1"/>
</dbReference>
<dbReference type="GO" id="GO:0003725">
    <property type="term" value="F:double-stranded RNA binding"/>
    <property type="evidence" value="ECO:0007669"/>
    <property type="project" value="InterPro"/>
</dbReference>
<gene>
    <name evidence="2" type="ORF">J2I47_04150</name>
</gene>
<evidence type="ECO:0000313" key="3">
    <source>
        <dbReference type="Proteomes" id="UP000664034"/>
    </source>
</evidence>
<proteinExistence type="predicted"/>
<dbReference type="InterPro" id="IPR017945">
    <property type="entry name" value="DHBP_synth_RibB-like_a/b_dom"/>
</dbReference>
<dbReference type="Gene3D" id="3.90.870.10">
    <property type="entry name" value="DHBP synthase"/>
    <property type="match status" value="1"/>
</dbReference>
<sequence length="174" mass="19137">MTTSNRELIHALRQGQLIGIADETGWSVGADPQNDDALEQLLALKEATKNPYMLTVLAKNTDQVAMYVLKMPDIAYDLVEFAEIPLTVVFERGKNVAGGLDQGEIAIRKSTDETVQFLLGGFTKGLITLPFESFTLPDAAQKVISHSVGTVSRNFRKPRIMKLGQGGEVEFLRK</sequence>